<dbReference type="PANTHER" id="PTHR43394">
    <property type="entry name" value="ATP-DEPENDENT PERMEASE MDL1, MITOCHONDRIAL"/>
    <property type="match status" value="1"/>
</dbReference>
<dbReference type="CDD" id="cd18542">
    <property type="entry name" value="ABC_6TM_YknU_like"/>
    <property type="match status" value="1"/>
</dbReference>
<evidence type="ECO:0000256" key="3">
    <source>
        <dbReference type="ARBA" id="ARBA00022475"/>
    </source>
</evidence>
<feature type="transmembrane region" description="Helical" evidence="9">
    <location>
        <begin position="180"/>
        <end position="202"/>
    </location>
</feature>
<dbReference type="Proteomes" id="UP000464374">
    <property type="component" value="Chromosome"/>
</dbReference>
<evidence type="ECO:0000256" key="1">
    <source>
        <dbReference type="ARBA" id="ARBA00004651"/>
    </source>
</evidence>
<feature type="transmembrane region" description="Helical" evidence="9">
    <location>
        <begin position="156"/>
        <end position="174"/>
    </location>
</feature>
<evidence type="ECO:0000313" key="12">
    <source>
        <dbReference type="EMBL" id="QHX44423.1"/>
    </source>
</evidence>
<dbReference type="Gene3D" id="3.40.50.300">
    <property type="entry name" value="P-loop containing nucleotide triphosphate hydrolases"/>
    <property type="match status" value="1"/>
</dbReference>
<dbReference type="GO" id="GO:0016887">
    <property type="term" value="F:ATP hydrolysis activity"/>
    <property type="evidence" value="ECO:0007669"/>
    <property type="project" value="InterPro"/>
</dbReference>
<accession>A0A6P1Y683</accession>
<evidence type="ECO:0000256" key="9">
    <source>
        <dbReference type="SAM" id="Phobius"/>
    </source>
</evidence>
<evidence type="ECO:0000256" key="8">
    <source>
        <dbReference type="ARBA" id="ARBA00023136"/>
    </source>
</evidence>
<dbReference type="PROSITE" id="PS00211">
    <property type="entry name" value="ABC_TRANSPORTER_1"/>
    <property type="match status" value="1"/>
</dbReference>
<keyword evidence="4 9" id="KW-0812">Transmembrane</keyword>
<feature type="transmembrane region" description="Helical" evidence="9">
    <location>
        <begin position="260"/>
        <end position="282"/>
    </location>
</feature>
<dbReference type="SUPFAM" id="SSF52540">
    <property type="entry name" value="P-loop containing nucleoside triphosphate hydrolases"/>
    <property type="match status" value="1"/>
</dbReference>
<dbReference type="FunFam" id="3.40.50.300:FF:000221">
    <property type="entry name" value="Multidrug ABC transporter ATP-binding protein"/>
    <property type="match status" value="1"/>
</dbReference>
<dbReference type="KEGG" id="trz:GWP43_00110"/>
<feature type="domain" description="ABC transporter" evidence="10">
    <location>
        <begin position="355"/>
        <end position="591"/>
    </location>
</feature>
<keyword evidence="7 9" id="KW-1133">Transmembrane helix</keyword>
<dbReference type="EMBL" id="CP048020">
    <property type="protein sequence ID" value="QHX44423.1"/>
    <property type="molecule type" value="Genomic_DNA"/>
</dbReference>
<feature type="transmembrane region" description="Helical" evidence="9">
    <location>
        <begin position="63"/>
        <end position="90"/>
    </location>
</feature>
<dbReference type="InterPro" id="IPR003439">
    <property type="entry name" value="ABC_transporter-like_ATP-bd"/>
</dbReference>
<evidence type="ECO:0000256" key="5">
    <source>
        <dbReference type="ARBA" id="ARBA00022741"/>
    </source>
</evidence>
<dbReference type="InterPro" id="IPR003593">
    <property type="entry name" value="AAA+_ATPase"/>
</dbReference>
<dbReference type="InterPro" id="IPR039421">
    <property type="entry name" value="Type_1_exporter"/>
</dbReference>
<dbReference type="InterPro" id="IPR017871">
    <property type="entry name" value="ABC_transporter-like_CS"/>
</dbReference>
<evidence type="ECO:0000256" key="4">
    <source>
        <dbReference type="ARBA" id="ARBA00022692"/>
    </source>
</evidence>
<keyword evidence="5" id="KW-0547">Nucleotide-binding</keyword>
<dbReference type="InterPro" id="IPR036640">
    <property type="entry name" value="ABC1_TM_sf"/>
</dbReference>
<dbReference type="Pfam" id="PF00664">
    <property type="entry name" value="ABC_membrane"/>
    <property type="match status" value="1"/>
</dbReference>
<dbReference type="SMART" id="SM00382">
    <property type="entry name" value="AAA"/>
    <property type="match status" value="1"/>
</dbReference>
<dbReference type="Gene3D" id="1.20.1560.10">
    <property type="entry name" value="ABC transporter type 1, transmembrane domain"/>
    <property type="match status" value="1"/>
</dbReference>
<evidence type="ECO:0000256" key="6">
    <source>
        <dbReference type="ARBA" id="ARBA00022840"/>
    </source>
</evidence>
<sequence length="597" mass="66400">MNAVKNLVRLFSYLKGFRLLYLLALMFALLAQIAAALQPGLIKITVDSVLGNEPLTHTALERLVALFGVAAKGTNGLLIMTALILAFAICRSIFTFLQMNTANAATERVIQNVRNRLYNHIQLLPYTYHANAKTGNLIQRCTSDVDTIRIALSSQIPETAGSVFLIIYTVFLMMQSNIKLVLVSCAVLPITAIFSGIFFYVIEKQFKTAADREAAMTAVLQESLTGIRVIKAFTRQQYEMEKFKTASEAYMKRNLIVIRCFAFFWSGSDFLSYIQIFIVILYGSFLAYRGEISVGMLIAFISYIGILIQPVRQLGRILGNIGKACVSVGRIEELFREEPEELFPTQKKPEIKGNIIFDSVSFAYPGAENTPVLDNVSFSIKQGQTAAILGPTGSGKSSLVHLLDRLYDYTSGSITIDGVELHSIDKGWIRSQIGLILQEPFLYAKTIMENIKLAAPNTDDFVAQRYARIAALDGEIHYFADGYSTVVGERGVSLSGGQKQRLAIARTLIKDAPILIFDDSFSAVDMETDAAIRAALKNENKHKTVIIISHRIATVKDADIIIVLEKGKITEQGTHRELIQHDGLYKRIYDIQSNRDR</sequence>
<dbReference type="PANTHER" id="PTHR43394:SF1">
    <property type="entry name" value="ATP-BINDING CASSETTE SUB-FAMILY B MEMBER 10, MITOCHONDRIAL"/>
    <property type="match status" value="1"/>
</dbReference>
<dbReference type="AlphaFoldDB" id="A0A6P1Y683"/>
<dbReference type="PROSITE" id="PS50893">
    <property type="entry name" value="ABC_TRANSPORTER_2"/>
    <property type="match status" value="1"/>
</dbReference>
<dbReference type="PROSITE" id="PS50929">
    <property type="entry name" value="ABC_TM1F"/>
    <property type="match status" value="1"/>
</dbReference>
<proteinExistence type="predicted"/>
<evidence type="ECO:0000259" key="10">
    <source>
        <dbReference type="PROSITE" id="PS50893"/>
    </source>
</evidence>
<dbReference type="InterPro" id="IPR011527">
    <property type="entry name" value="ABC1_TM_dom"/>
</dbReference>
<gene>
    <name evidence="12" type="ORF">GWP43_00110</name>
</gene>
<feature type="domain" description="ABC transmembrane type-1" evidence="11">
    <location>
        <begin position="22"/>
        <end position="323"/>
    </location>
</feature>
<comment type="subcellular location">
    <subcellularLocation>
        <location evidence="1">Cell membrane</location>
        <topology evidence="1">Multi-pass membrane protein</topology>
    </subcellularLocation>
</comment>
<dbReference type="GO" id="GO:0015421">
    <property type="term" value="F:ABC-type oligopeptide transporter activity"/>
    <property type="evidence" value="ECO:0007669"/>
    <property type="project" value="TreeGrafter"/>
</dbReference>
<keyword evidence="6 12" id="KW-0067">ATP-binding</keyword>
<dbReference type="SUPFAM" id="SSF90123">
    <property type="entry name" value="ABC transporter transmembrane region"/>
    <property type="match status" value="1"/>
</dbReference>
<protein>
    <submittedName>
        <fullName evidence="12">ABC transporter ATP-binding protein</fullName>
    </submittedName>
</protein>
<dbReference type="GO" id="GO:0005886">
    <property type="term" value="C:plasma membrane"/>
    <property type="evidence" value="ECO:0007669"/>
    <property type="project" value="UniProtKB-SubCell"/>
</dbReference>
<keyword evidence="8 9" id="KW-0472">Membrane</keyword>
<evidence type="ECO:0000313" key="13">
    <source>
        <dbReference type="Proteomes" id="UP000464374"/>
    </source>
</evidence>
<keyword evidence="2" id="KW-0813">Transport</keyword>
<dbReference type="GO" id="GO:0005524">
    <property type="term" value="F:ATP binding"/>
    <property type="evidence" value="ECO:0007669"/>
    <property type="project" value="UniProtKB-KW"/>
</dbReference>
<evidence type="ECO:0000256" key="7">
    <source>
        <dbReference type="ARBA" id="ARBA00022989"/>
    </source>
</evidence>
<dbReference type="Pfam" id="PF00005">
    <property type="entry name" value="ABC_tran"/>
    <property type="match status" value="1"/>
</dbReference>
<name>A0A6P1Y683_9SPIR</name>
<evidence type="ECO:0000256" key="2">
    <source>
        <dbReference type="ARBA" id="ARBA00022448"/>
    </source>
</evidence>
<feature type="transmembrane region" description="Helical" evidence="9">
    <location>
        <begin position="288"/>
        <end position="308"/>
    </location>
</feature>
<reference evidence="12 13" key="1">
    <citation type="submission" date="2020-01" db="EMBL/GenBank/DDBJ databases">
        <title>Complete genome sequence of a human oral phylogroup 1 Treponema sp. strain ATCC 700766, originally isolated from periodontitis dental plaque.</title>
        <authorList>
            <person name="Chan Y."/>
            <person name="Huo Y.-B."/>
            <person name="Yu X.-L."/>
            <person name="Zeng H."/>
            <person name="Leung W.-K."/>
            <person name="Watt R.M."/>
        </authorList>
    </citation>
    <scope>NUCLEOTIDE SEQUENCE [LARGE SCALE GENOMIC DNA]</scope>
    <source>
        <strain evidence="12 13">OMZ 804</strain>
    </source>
</reference>
<organism evidence="12 13">
    <name type="scientific">Treponema vincentii</name>
    <dbReference type="NCBI Taxonomy" id="69710"/>
    <lineage>
        <taxon>Bacteria</taxon>
        <taxon>Pseudomonadati</taxon>
        <taxon>Spirochaetota</taxon>
        <taxon>Spirochaetia</taxon>
        <taxon>Spirochaetales</taxon>
        <taxon>Treponemataceae</taxon>
        <taxon>Treponema</taxon>
    </lineage>
</organism>
<keyword evidence="3" id="KW-1003">Cell membrane</keyword>
<dbReference type="InterPro" id="IPR027417">
    <property type="entry name" value="P-loop_NTPase"/>
</dbReference>
<evidence type="ECO:0000259" key="11">
    <source>
        <dbReference type="PROSITE" id="PS50929"/>
    </source>
</evidence>